<evidence type="ECO:0000313" key="3">
    <source>
        <dbReference type="EMBL" id="ADM98777.1"/>
    </source>
</evidence>
<dbReference type="Pfam" id="PF07484">
    <property type="entry name" value="Collar"/>
    <property type="match status" value="1"/>
</dbReference>
<name>E0SF35_DICD3</name>
<dbReference type="Proteomes" id="UP000006859">
    <property type="component" value="Chromosome"/>
</dbReference>
<dbReference type="RefSeq" id="WP_013318221.1">
    <property type="nucleotide sequence ID" value="NC_014500.1"/>
</dbReference>
<sequence>MKKHGIPHAFELGFGKENLYKNNNVYIENISLECCHKACGEQQNTSTSPTDGTTSTGTSSAGSLKDLVGIPQPWPLAEAPEGWLKCNGQAFDATKYPQLAKLYPAGTLPDLRGEFIRGWDDEGNIDTGRELLSKQHATNLRTAMLDYNGSDLNETKVYIGMAYSDADSVKATFSPNEIAYAPNGTDIGKNNAVDNGVYATSNYIIFNSNKPNWISVRPRNVAFNYIVKAG</sequence>
<evidence type="ECO:0000313" key="4">
    <source>
        <dbReference type="Proteomes" id="UP000006859"/>
    </source>
</evidence>
<dbReference type="OrthoDB" id="9810174at2"/>
<dbReference type="eggNOG" id="COG5301">
    <property type="taxonomic scope" value="Bacteria"/>
</dbReference>
<feature type="domain" description="Phage tail collar" evidence="2">
    <location>
        <begin position="69"/>
        <end position="116"/>
    </location>
</feature>
<keyword evidence="4" id="KW-1185">Reference proteome</keyword>
<gene>
    <name evidence="3" type="ordered locus">Dda3937_03808</name>
</gene>
<accession>E0SF35</accession>
<dbReference type="InterPro" id="IPR011083">
    <property type="entry name" value="Phage_tail_collar_dom"/>
</dbReference>
<dbReference type="AlphaFoldDB" id="E0SF35"/>
<evidence type="ECO:0000256" key="1">
    <source>
        <dbReference type="SAM" id="MobiDB-lite"/>
    </source>
</evidence>
<organism evidence="3 4">
    <name type="scientific">Dickeya dadantii (strain 3937)</name>
    <name type="common">Erwinia chrysanthemi (strain 3937)</name>
    <dbReference type="NCBI Taxonomy" id="198628"/>
    <lineage>
        <taxon>Bacteria</taxon>
        <taxon>Pseudomonadati</taxon>
        <taxon>Pseudomonadota</taxon>
        <taxon>Gammaproteobacteria</taxon>
        <taxon>Enterobacterales</taxon>
        <taxon>Pectobacteriaceae</taxon>
        <taxon>Dickeya</taxon>
    </lineage>
</organism>
<dbReference type="InterPro" id="IPR051934">
    <property type="entry name" value="Phage_Tail_Fiber_Structural"/>
</dbReference>
<proteinExistence type="predicted"/>
<dbReference type="HOGENOM" id="CLU_008928_9_0_6"/>
<dbReference type="PANTHER" id="PTHR35191:SF1">
    <property type="entry name" value="PROPHAGE SIDE TAIL FIBER PROTEIN HOMOLOG STFQ-RELATED"/>
    <property type="match status" value="1"/>
</dbReference>
<dbReference type="Gene3D" id="3.90.1340.10">
    <property type="entry name" value="Phage tail collar domain"/>
    <property type="match status" value="1"/>
</dbReference>
<dbReference type="PANTHER" id="PTHR35191">
    <property type="entry name" value="PROPHAGE SIDE TAIL FIBER PROTEIN HOMOLOG STFQ-RELATED"/>
    <property type="match status" value="1"/>
</dbReference>
<dbReference type="InterPro" id="IPR037053">
    <property type="entry name" value="Phage_tail_collar_dom_sf"/>
</dbReference>
<feature type="compositionally biased region" description="Low complexity" evidence="1">
    <location>
        <begin position="45"/>
        <end position="63"/>
    </location>
</feature>
<dbReference type="EMBL" id="CP002038">
    <property type="protein sequence ID" value="ADM98777.1"/>
    <property type="molecule type" value="Genomic_DNA"/>
</dbReference>
<feature type="region of interest" description="Disordered" evidence="1">
    <location>
        <begin position="41"/>
        <end position="64"/>
    </location>
</feature>
<reference evidence="3 4" key="1">
    <citation type="journal article" date="2011" name="J. Bacteriol.">
        <title>Genome sequence of the plant-pathogenic bacterium Dickeya dadantii 3937.</title>
        <authorList>
            <person name="Glasner J.D."/>
            <person name="Yang C.H."/>
            <person name="Reverchon S."/>
            <person name="Hugouvieux-Cotte-Pattat N."/>
            <person name="Condemine G."/>
            <person name="Bohin J.P."/>
            <person name="Van Gijsegem F."/>
            <person name="Yang S."/>
            <person name="Franza T."/>
            <person name="Expert D."/>
            <person name="Plunkett G. III"/>
            <person name="San Francisco M.J."/>
            <person name="Charkowski A.O."/>
            <person name="Py B."/>
            <person name="Bell K."/>
            <person name="Rauscher L."/>
            <person name="Rodriguez-Palenzuela P."/>
            <person name="Toussaint A."/>
            <person name="Holeva M.C."/>
            <person name="He S.Y."/>
            <person name="Douet V."/>
            <person name="Boccara M."/>
            <person name="Blanco C."/>
            <person name="Toth I."/>
            <person name="Anderson B.D."/>
            <person name="Biehl B.S."/>
            <person name="Mau B."/>
            <person name="Flynn S.M."/>
            <person name="Barras F."/>
            <person name="Lindeberg M."/>
            <person name="Birch P.R."/>
            <person name="Tsuyumu S."/>
            <person name="Shi X."/>
            <person name="Hibbing M."/>
            <person name="Yap M.N."/>
            <person name="Carpentier M."/>
            <person name="Dassa E."/>
            <person name="Umehara M."/>
            <person name="Kim J.F."/>
            <person name="Rusch M."/>
            <person name="Soni P."/>
            <person name="Mayhew G.F."/>
            <person name="Fouts D.E."/>
            <person name="Gill S.R."/>
            <person name="Blattner F.R."/>
            <person name="Keen N.T."/>
            <person name="Perna N.T."/>
        </authorList>
    </citation>
    <scope>NUCLEOTIDE SEQUENCE [LARGE SCALE GENOMIC DNA]</scope>
    <source>
        <strain evidence="3 4">3937</strain>
    </source>
</reference>
<dbReference type="KEGG" id="ddd:Dda3937_03808"/>
<protein>
    <submittedName>
        <fullName evidence="3">Putative side tail fiber protein</fullName>
    </submittedName>
</protein>
<dbReference type="SUPFAM" id="SSF88874">
    <property type="entry name" value="Receptor-binding domain of short tail fibre protein gp12"/>
    <property type="match status" value="1"/>
</dbReference>
<evidence type="ECO:0000259" key="2">
    <source>
        <dbReference type="Pfam" id="PF07484"/>
    </source>
</evidence>
<dbReference type="STRING" id="198628.Dda3937_03808"/>